<name>A0A8J5XIX2_DIALT</name>
<dbReference type="InterPro" id="IPR043160">
    <property type="entry name" value="Dynein_C_barrel"/>
</dbReference>
<dbReference type="Pfam" id="PF12774">
    <property type="entry name" value="AAA_6"/>
    <property type="match status" value="1"/>
</dbReference>
<dbReference type="InterPro" id="IPR042219">
    <property type="entry name" value="AAA_lid_11_sf"/>
</dbReference>
<feature type="coiled-coil region" evidence="17">
    <location>
        <begin position="3238"/>
        <end position="3290"/>
    </location>
</feature>
<dbReference type="Gene3D" id="1.20.920.30">
    <property type="match status" value="1"/>
</dbReference>
<keyword evidence="4" id="KW-0493">Microtubule</keyword>
<keyword evidence="3" id="KW-0963">Cytoplasm</keyword>
<dbReference type="FunFam" id="3.10.490.20:FF:000006">
    <property type="entry name" value="Dynein axonemal heavy chain 10"/>
    <property type="match status" value="1"/>
</dbReference>
<dbReference type="Pfam" id="PF17852">
    <property type="entry name" value="Dynein_AAA_lid"/>
    <property type="match status" value="1"/>
</dbReference>
<dbReference type="Gene3D" id="3.10.490.20">
    <property type="match status" value="1"/>
</dbReference>
<organism evidence="20 21">
    <name type="scientific">Diacronema lutheri</name>
    <name type="common">Unicellular marine alga</name>
    <name type="synonym">Monochrysis lutheri</name>
    <dbReference type="NCBI Taxonomy" id="2081491"/>
    <lineage>
        <taxon>Eukaryota</taxon>
        <taxon>Haptista</taxon>
        <taxon>Haptophyta</taxon>
        <taxon>Pavlovophyceae</taxon>
        <taxon>Pavlovales</taxon>
        <taxon>Pavlovaceae</taxon>
        <taxon>Diacronema</taxon>
    </lineage>
</organism>
<dbReference type="Gene3D" id="1.10.287.2620">
    <property type="match status" value="1"/>
</dbReference>
<dbReference type="InterPro" id="IPR026983">
    <property type="entry name" value="DHC"/>
</dbReference>
<evidence type="ECO:0000313" key="21">
    <source>
        <dbReference type="Proteomes" id="UP000751190"/>
    </source>
</evidence>
<dbReference type="FunFam" id="1.10.287.2620:FF:000002">
    <property type="entry name" value="Dynein heavy chain 2, axonemal"/>
    <property type="match status" value="1"/>
</dbReference>
<dbReference type="OrthoDB" id="64868at2759"/>
<evidence type="ECO:0000256" key="13">
    <source>
        <dbReference type="ARBA" id="ARBA00023273"/>
    </source>
</evidence>
<dbReference type="Gene3D" id="3.20.180.20">
    <property type="entry name" value="Dynein heavy chain, N-terminal domain 2"/>
    <property type="match status" value="1"/>
</dbReference>
<evidence type="ECO:0000256" key="11">
    <source>
        <dbReference type="ARBA" id="ARBA00023175"/>
    </source>
</evidence>
<dbReference type="Gene3D" id="1.10.8.710">
    <property type="match status" value="1"/>
</dbReference>
<dbReference type="PANTHER" id="PTHR22878">
    <property type="entry name" value="DYNEIN HEAVY CHAIN 6, AXONEMAL-LIKE-RELATED"/>
    <property type="match status" value="1"/>
</dbReference>
<dbReference type="Pfam" id="PF12781">
    <property type="entry name" value="AAA_9"/>
    <property type="match status" value="1"/>
</dbReference>
<evidence type="ECO:0000256" key="17">
    <source>
        <dbReference type="SAM" id="Coils"/>
    </source>
</evidence>
<dbReference type="Gene3D" id="1.20.58.1120">
    <property type="match status" value="1"/>
</dbReference>
<dbReference type="Pfam" id="PF12775">
    <property type="entry name" value="AAA_7"/>
    <property type="match status" value="1"/>
</dbReference>
<evidence type="ECO:0000256" key="7">
    <source>
        <dbReference type="ARBA" id="ARBA00022840"/>
    </source>
</evidence>
<accession>A0A8J5XIX2</accession>
<evidence type="ECO:0000256" key="12">
    <source>
        <dbReference type="ARBA" id="ARBA00023212"/>
    </source>
</evidence>
<dbReference type="FunFam" id="1.20.920.20:FF:000001">
    <property type="entry name" value="dynein heavy chain 2, axonemal"/>
    <property type="match status" value="1"/>
</dbReference>
<dbReference type="InterPro" id="IPR035699">
    <property type="entry name" value="AAA_6"/>
</dbReference>
<dbReference type="Pfam" id="PF18199">
    <property type="entry name" value="Dynein_C"/>
    <property type="match status" value="1"/>
</dbReference>
<keyword evidence="13" id="KW-0966">Cell projection</keyword>
<dbReference type="FunFam" id="3.40.50.300:FF:000063">
    <property type="entry name" value="dynein heavy chain 6, axonemal"/>
    <property type="match status" value="1"/>
</dbReference>
<dbReference type="InterPro" id="IPR004273">
    <property type="entry name" value="Dynein_heavy_D6_P-loop"/>
</dbReference>
<dbReference type="Gene3D" id="1.20.1270.280">
    <property type="match status" value="1"/>
</dbReference>
<evidence type="ECO:0000256" key="2">
    <source>
        <dbReference type="ARBA" id="ARBA00008887"/>
    </source>
</evidence>
<evidence type="ECO:0000256" key="5">
    <source>
        <dbReference type="ARBA" id="ARBA00022737"/>
    </source>
</evidence>
<sequence length="4657" mass="524134">MEPRLGWLRRHVCVALGVEAEAWDALLRVEDGVNAQRLLDWMDGSGSRPAIVFQATTLVVEAVRRAGAPPPFAHGRSSRNAGHFPATLDEGEEEFEVNDGAPAADVSTTAAPGAADAADGSLAAPAAAADAPPVEGAPLADGPASEPTGEEHEGEVGEHEAHKPAPPPPEPTFVATLHLAIGAGVQLALAERPDAAGIYFALLTDEPLALEGVEDVETFMFDNVSFGSIAGGQPTLVAFERLLQQLYLPLISQPVAHKASRAVLANASTLGADGADVANFDFVNNMSKFVSQVTHAIQQVTGDFRLNIPNVIIDDPQRAMDNFDVVTQLESALEEWTPAIAALLEQQQGKTAVGKGPLAEIEFWRTRNAALSTISEQLNTPSVRKMLDVLESSDSAVLPNFKYAYGELQKFYIEAKDNVKFLTTLERHFKTISQAQSGSLTTIIDTLPSMMNAIRMVWVISRHYNTDERMVPLMVRIAWEIANKVATIINVKTIFREPAPQAIRKIQDARACLEKWNRTYLAVREKIELSGRDQRWEFDKKKLFDRTNYMRDRCADLAEVAEVLDNFHSILGPELKQVTGDAQGIDEVVSKVKALVVPLETVPFDLFDKRYQTSWESVMAKFRSDVEQIEENTKSFMDTSFKKLRSAEGAFDLLCKFRNIQSREAIKQQMEQKTVDILAQYEKEIEKHHAIFLENKDAPPITKNQPPVAGAISWCHSLFLRIRQSMAKFQSMEELHTTEQGKAVNRRFVAVSKEMRHYQQALFSEWRESVNVLAMKHLKEHILAEDGATGGLSVNFSQTLSVLIRESKYLDRLGFPVPETALNVTLQEEKYYVYVESLTAMLEYHATVLASLSPVEAKLLGAKTAELRAVLRKGCELLNWNSLSIPEFVKSSTDAIKRFESLSKQLQKKAHIIRAVVDSIARAQVVQLGGGGGAAAAAVGVGGEVPELQELYDEMERTRLRTMEELAHKYHQISPLLMKVEEEVIGTSTGRSVHMREYYSYWEVQLFGALNKMVVHGLSKLLALLQSYARQGDDSESYERPPPLFRVGAILSTPEVIVSPPLLDINKLLGKMVKAIVENTRLFVRWMDGTCIETPPQPVSEDEDPVVFSFYPDVIANYEVIALMKTVTGRIQQVFGRINKYLDVFRRYDTLWKKDKKTTLEKFAQRNPSCVKYDKELVLKRKIVTEVSAVATEKDLDFVRITVGQLVREVVDHAQRWIVEICKHLNQSVRQNLLDLNELIFEFSSNMDQEPESLDELKFVLNVISEVRAKSMDIELDYTDIAERYRTLRMYGHKVSDDEAEMVDNLRARWEQLLVKARARDKALGSVKRKFTKVTEDQVRDFASKAADVQADFEKYGPGAPGIDMEEGLERLDKYTAMIAANQRRREELALAQKLFNMPLQSYPELSDVEQTLKRLQAIYDLYKEQRDAKDGWSGTLWSELDLSVLERGMEGFEVRLKAMSRTFGPEIKNDRRTGNAHKLLDDAIVGFLESLPLIQNLKSEALRERHWKKLMEVTGIAFDMNPKTFTLGKLFSMQLEKFSEQIADLTSAAVKELTIERGINDIADTWRLTRFEVAKYVKGGTERGFVLKSTDEIQLTLEDQMMNLSSMAASRFVGPFLDQTQKWEKLMSTIAEVIEVWMKVQSKWMYLEAIFVGSEDIRLQLPEEAKRFDRIHTTFKKIMSDTNKNPSVLEACTADGRLEALHGLLQQLEACQKSLSDYLETKRTSFPRFYFLSDDELLSILGTSDPTSVQEHMLKLFDNTAALKFDRSGGKVLGMLSSEKEGFDFDAMQPTEGAVEVWLLTVEEEMMHTLNKLHKEGTFYYAESDRIEWIGRSLGMVVNTGAQIWWTWECEDTFNRVRLGGKGAMKHFAKKCSDQLDRLIQEVQTVSERVMTKKINTLIIIDLHSRDIVDTFVRDSILDAREFAWESQLRFYWDRDEDDVSISQCSGGFLYGYEYQGLSGRLVITPLTDRCYMTMTQALSYRLGTAPAGPAGTGKTETVKDLAKAMALQCVVFNCGEGLDYKAMGSIFSGLVQCGAWGCFDEFNRIDAEVLSVVSAQIKTIQNACLENLKRFTFESREIALNPRVGIFITMNPGYAGRTELPDNLKALFRPVTMVVPNLELICMVMLMSQGFITAKVLAKKMTTLYKLAKEQLSKQYHYDFGLRALKSVLVMAGDLKRSSPELSEATILMRALRDMNMPKFVYEDVPLFKGLIKDLFPGLDTPRVRYASFNDAVDAQLVENGLQFLEVQADKVVQLYETMLTRHTTMIVGPTGGGKTVILDTLARAQNALDVPTKMHVLNPKAQSVLELYGVLDPATRDWTDGLLSNIFREMNKPVPLNKDGVAKDERRYIVYDGDVDAVWVENMNSVMDDNKLLTLPNGERIRLNYPTCCMLFEVFDLQYASPATISRCGMVYVDPKDLGYKPYLASWLAGRERESPAEAEVLAGLLEKYLAPCIEYVVDGIEDKEKMLIVDPLRQIVPRTDLGLATQLTRMLDGLLTAERAIVEPPMLEAVFVLCLTWSVGGALVQDARVKFDKFVKKLSGLNVNPSETASCGPGQLPGFLPTLHDYLFDPAERRWQPWSALVPAYTPPADGKFSSIVVPTSDTVRTSWLLESVVNGKGTPILLVGESGTAKTTIARDFIQSQAADKTLSLTINFSSRTSARDVQSAIEDSIEKRTKDTFGPPAGKRLLIFVDDLNMPRVDKYGTQQPIALLKLLLDKGFMYDRKELTLKHVRDIQSISAMAPPGGARAMVDPRFVNLFSVFSITFPPESSIRAIYATILEQHFNGGAFDRSIEQASLATKLTAASLELFDAISAALPATPSKFHYVFNLRDLSRVTEGLMQSTPDRFTEPAQVVRLWRHEVLRCFYDRLVGKADKEFVSGKISEILHKDFGEHAATALEMPILYGDFIKFNEIEEAREAKESTDHVRLVEDLRSYDAIKVVLDSALERYNLSHKAMNLVLFDDCLDHLVRVHRILRLPRGNALLVGVGGSGKQSITRLAAHVANCDVFEITLTRGYSESNFRDDLKTLYGMLPQRGVAFLFTDSHVAEEGFLELINNLLAAGIVPALYEEAERDGIINNLRDEVAKKGLPDSKDAVWSYFVNKCRDNLHIVLAMSPIGEALRVRCRSFPGMINNTVIDWFVPWPHQALLSVAAVFLAEEQLPEATRGDIIEHMVLVQESVMAMSDAYELQLKRHNYVTPKNYLDFISNYKKSLKEERKKVDTQVARLDGGLQKLIQAAKEVDVMSEKLKVAKAEVDVKSKEVKEMLEVISENTSKAEEKKAEATQREAELEVSSQQIVVEKADAEQSLEAAIPALEDAANALKNLNRDDITEIRSFANPHDLVRKVCECVYVLKGLGIKPAELSWKASKAMMSQMDFLQSLVDFDKDANLDKAVKKVKESFQDPAFTVESVANISKAGGGLLKWVYAIVNYHGVAKTVNPKRQAVANAEKALRQAQKDLAKIKKDVVELEELLRDLGEKYETGTAEESELTAKAETMERQLIAASQLISGLGSERERWTRDIGALHETRVMLIGDCLLAAAFLSYTGAFNFDFRKKLMISTWEVDLRDKKVPVTAHYRVETLLTSEVETAKWASEGLPPDELSIQNGILTTRASRYPLCIDPQQQAVTWIKRREAKSNLKVCTFNDPDFLKHLEIAVNLGFSFLFEGVDEYIDPIIDPVLEKNIAKRGNSRTVKLGDKDVEWDDSFTLYLTSKLSNPHYGPETFGKAMIINYSVTLQGLEDQLLNVVVEHERKDLADQRTALIQDMSDLSETLKELEDSLLYELANSTGNILDNTDLISTLEQTKTKATEISAKLELAKVTSNEIDVACSHYRPVATRGSILFFVMASLAALNNMYELSLALYMVVFGVALDKAVTDPILEHRLDNMITTLSKDCYNYTCMGIFETHKLMFSFQMCISILEGHGELNRAELDFFLKGNLSLEKADAPPHAWLAEKTWHDVVRLTAINERFAGLAAAIKEEGDAWQAWFDLDNPESAELPSGLSNTLDRLEQMCVLRCFRVDRVYIATTKFVEHHLGDYYVSPPVLDYGAIFNQSTETTPIVFILSPGADPASDIFKLAAKVGMDKKLKFMALGQGQGPIAASMLDMGAQRGHWVMLQNCHLLPSWLKSLEKLLLQLARPHADFRLWLTTEPTDKFPIGILQRSIKVVTEPPNGLRLNMMSSYSKVTEESLQHCPHPAYRSTVFVLAFLHAVVQERRKYGKVGWNVRYDFNDSDFRVSLMLLDAYLTKAFDNDDPQIPWDTLRYLTGEVMYGGRVTDDLDRRVLTTYLHEYFGDFLFDTFQPFHFFKNAEVDYRVPLRGHRDVYVASIQAMPTINSPEVFGLHPNAEINYLTHASKKLWADLLDLQPRQAATSGEMSREQYIDKVASDIITKMPPSFDVNRIKKEAEGDLTPTFIVLAQELERWEYLCSRMGKTLKELRRAIAGEVGMSTELDALGSNLYNGQLPDMWRKLTPQTEKMLGPWMVFFLRRHQQYKSWIDEGEPKVMWLSGLHIPETYTAALVQTTCRKYQWALDKSTLYTSITRMLDEAEVLTRPDDGCYVQGLFMEGAALNLELSVLVRQQPKVLVQELPIMQIIPIELSKLKLQGTIRVPVYVTQERKNAMGVGLMMEADVRTVDHPSHWILQGVAITLNIDT</sequence>
<evidence type="ECO:0000256" key="4">
    <source>
        <dbReference type="ARBA" id="ARBA00022701"/>
    </source>
</evidence>
<comment type="similarity">
    <text evidence="2">Belongs to the dynein heavy chain family.</text>
</comment>
<protein>
    <recommendedName>
        <fullName evidence="16">Dynein-1, subspecies f</fullName>
    </recommendedName>
</protein>
<evidence type="ECO:0000256" key="1">
    <source>
        <dbReference type="ARBA" id="ARBA00004430"/>
    </source>
</evidence>
<dbReference type="Proteomes" id="UP000751190">
    <property type="component" value="Unassembled WGS sequence"/>
</dbReference>
<feature type="coiled-coil region" evidence="17">
    <location>
        <begin position="3449"/>
        <end position="3483"/>
    </location>
</feature>
<proteinExistence type="inferred from homology"/>
<feature type="compositionally biased region" description="Basic and acidic residues" evidence="18">
    <location>
        <begin position="149"/>
        <end position="163"/>
    </location>
</feature>
<evidence type="ECO:0000256" key="9">
    <source>
        <dbReference type="ARBA" id="ARBA00023054"/>
    </source>
</evidence>
<dbReference type="Gene3D" id="1.10.8.1220">
    <property type="match status" value="1"/>
</dbReference>
<dbReference type="GO" id="GO:0008017">
    <property type="term" value="F:microtubule binding"/>
    <property type="evidence" value="ECO:0007669"/>
    <property type="project" value="UniProtKB-ARBA"/>
</dbReference>
<feature type="domain" description="AAA+ ATPase" evidence="19">
    <location>
        <begin position="2982"/>
        <end position="3142"/>
    </location>
</feature>
<dbReference type="InterPro" id="IPR056759">
    <property type="entry name" value="DYH2-5-8_CC"/>
</dbReference>
<dbReference type="GO" id="GO:0036159">
    <property type="term" value="P:inner dynein arm assembly"/>
    <property type="evidence" value="ECO:0007669"/>
    <property type="project" value="UniProtKB-ARBA"/>
</dbReference>
<dbReference type="FunFam" id="3.40.50.300:FF:000049">
    <property type="entry name" value="Dynein, axonemal, heavy chain 5"/>
    <property type="match status" value="1"/>
</dbReference>
<dbReference type="FunFam" id="1.20.58.1120:FF:000008">
    <property type="entry name" value="Dynein heavy chain 10, axonemal"/>
    <property type="match status" value="1"/>
</dbReference>
<evidence type="ECO:0000256" key="18">
    <source>
        <dbReference type="SAM" id="MobiDB-lite"/>
    </source>
</evidence>
<dbReference type="GO" id="GO:0036156">
    <property type="term" value="C:inner dynein arm"/>
    <property type="evidence" value="ECO:0007669"/>
    <property type="project" value="UniProtKB-ARBA"/>
</dbReference>
<keyword evidence="12" id="KW-0206">Cytoskeleton</keyword>
<dbReference type="PANTHER" id="PTHR22878:SF63">
    <property type="entry name" value="DYNEIN AXONEMAL HEAVY CHAIN 10"/>
    <property type="match status" value="1"/>
</dbReference>
<dbReference type="EMBL" id="JAGTXO010000010">
    <property type="protein sequence ID" value="KAG8465373.1"/>
    <property type="molecule type" value="Genomic_DNA"/>
</dbReference>
<gene>
    <name evidence="20" type="ORF">KFE25_002680</name>
</gene>
<dbReference type="FunFam" id="1.20.140.100:FF:000001">
    <property type="entry name" value="dynein heavy chain 17, axonemal"/>
    <property type="match status" value="1"/>
</dbReference>
<dbReference type="Pfam" id="PF22597">
    <property type="entry name" value="DYN_lid"/>
    <property type="match status" value="1"/>
</dbReference>
<dbReference type="Gene3D" id="1.10.472.130">
    <property type="match status" value="1"/>
</dbReference>
<evidence type="ECO:0000256" key="6">
    <source>
        <dbReference type="ARBA" id="ARBA00022741"/>
    </source>
</evidence>
<dbReference type="InterPro" id="IPR003593">
    <property type="entry name" value="AAA+_ATPase"/>
</dbReference>
<dbReference type="SUPFAM" id="SSF52540">
    <property type="entry name" value="P-loop containing nucleoside triphosphate hydrolases"/>
    <property type="match status" value="4"/>
</dbReference>
<keyword evidence="10" id="KW-0969">Cilium</keyword>
<evidence type="ECO:0000256" key="3">
    <source>
        <dbReference type="ARBA" id="ARBA00022490"/>
    </source>
</evidence>
<dbReference type="GO" id="GO:0005524">
    <property type="term" value="F:ATP binding"/>
    <property type="evidence" value="ECO:0007669"/>
    <property type="project" value="UniProtKB-KW"/>
</dbReference>
<dbReference type="InterPro" id="IPR043157">
    <property type="entry name" value="Dynein_AAA1S"/>
</dbReference>
<dbReference type="Gene3D" id="3.40.50.300">
    <property type="entry name" value="P-loop containing nucleotide triphosphate hydrolases"/>
    <property type="match status" value="5"/>
</dbReference>
<keyword evidence="11" id="KW-0505">Motor protein</keyword>
<dbReference type="InterPro" id="IPR042222">
    <property type="entry name" value="Dynein_2_N"/>
</dbReference>
<dbReference type="OMA" id="VGEAMYG"/>
<dbReference type="InterPro" id="IPR041658">
    <property type="entry name" value="AAA_lid_11"/>
</dbReference>
<evidence type="ECO:0000259" key="19">
    <source>
        <dbReference type="SMART" id="SM00382"/>
    </source>
</evidence>
<dbReference type="GO" id="GO:0060294">
    <property type="term" value="P:cilium movement involved in cell motility"/>
    <property type="evidence" value="ECO:0007669"/>
    <property type="project" value="UniProtKB-ARBA"/>
</dbReference>
<dbReference type="FunFam" id="1.20.920.30:FF:000002">
    <property type="entry name" value="Dynein axonemal heavy chain 3"/>
    <property type="match status" value="1"/>
</dbReference>
<dbReference type="Pfam" id="PF25007">
    <property type="entry name" value="DYH2-5-8_CC"/>
    <property type="match status" value="1"/>
</dbReference>
<dbReference type="FunFam" id="1.10.8.710:FF:000002">
    <property type="entry name" value="dynein heavy chain 17, axonemal"/>
    <property type="match status" value="1"/>
</dbReference>
<dbReference type="InterPro" id="IPR013602">
    <property type="entry name" value="Dynein_heavy_linker"/>
</dbReference>
<dbReference type="FunFam" id="1.10.8.720:FF:000005">
    <property type="entry name" value="Dynein axonemal heavy chain 10"/>
    <property type="match status" value="1"/>
</dbReference>
<evidence type="ECO:0000256" key="16">
    <source>
        <dbReference type="ARBA" id="ARBA00077719"/>
    </source>
</evidence>
<dbReference type="InterPro" id="IPR027417">
    <property type="entry name" value="P-loop_NTPase"/>
</dbReference>
<dbReference type="Gene3D" id="1.20.920.20">
    <property type="match status" value="1"/>
</dbReference>
<reference evidence="20" key="1">
    <citation type="submission" date="2021-05" db="EMBL/GenBank/DDBJ databases">
        <title>The genome of the haptophyte Pavlova lutheri (Diacronema luteri, Pavlovales) - a model for lipid biosynthesis in eukaryotic algae.</title>
        <authorList>
            <person name="Hulatt C.J."/>
            <person name="Posewitz M.C."/>
        </authorList>
    </citation>
    <scope>NUCLEOTIDE SEQUENCE</scope>
    <source>
        <strain evidence="20">NIVA-4/92</strain>
    </source>
</reference>
<feature type="domain" description="AAA+ ATPase" evidence="19">
    <location>
        <begin position="2621"/>
        <end position="2764"/>
    </location>
</feature>
<keyword evidence="21" id="KW-1185">Reference proteome</keyword>
<dbReference type="Pfam" id="PF18198">
    <property type="entry name" value="AAA_lid_11"/>
    <property type="match status" value="1"/>
</dbReference>
<dbReference type="InterPro" id="IPR054354">
    <property type="entry name" value="DYNC2H1-like_lid"/>
</dbReference>
<dbReference type="InterPro" id="IPR042228">
    <property type="entry name" value="Dynein_linker_3"/>
</dbReference>
<evidence type="ECO:0000256" key="10">
    <source>
        <dbReference type="ARBA" id="ARBA00023069"/>
    </source>
</evidence>
<dbReference type="GO" id="GO:0045505">
    <property type="term" value="F:dynein intermediate chain binding"/>
    <property type="evidence" value="ECO:0007669"/>
    <property type="project" value="InterPro"/>
</dbReference>
<dbReference type="Gene3D" id="6.10.140.1060">
    <property type="match status" value="1"/>
</dbReference>
<keyword evidence="7" id="KW-0067">ATP-binding</keyword>
<dbReference type="InterPro" id="IPR013594">
    <property type="entry name" value="Dynein_heavy_tail"/>
</dbReference>
<comment type="caution">
    <text evidence="20">The sequence shown here is derived from an EMBL/GenBank/DDBJ whole genome shotgun (WGS) entry which is preliminary data.</text>
</comment>
<dbReference type="GO" id="GO:0051959">
    <property type="term" value="F:dynein light intermediate chain binding"/>
    <property type="evidence" value="ECO:0007669"/>
    <property type="project" value="InterPro"/>
</dbReference>
<keyword evidence="6" id="KW-0547">Nucleotide-binding</keyword>
<dbReference type="FunFam" id="1.20.1270.280:FF:000005">
    <property type="entry name" value="Dynein axonemal heavy chain 10"/>
    <property type="match status" value="1"/>
</dbReference>
<dbReference type="Pfam" id="PF03028">
    <property type="entry name" value="Dynein_heavy"/>
    <property type="match status" value="1"/>
</dbReference>
<feature type="region of interest" description="Disordered" evidence="18">
    <location>
        <begin position="91"/>
        <end position="173"/>
    </location>
</feature>
<evidence type="ECO:0000256" key="15">
    <source>
        <dbReference type="ARBA" id="ARBA00063032"/>
    </source>
</evidence>
<evidence type="ECO:0000313" key="20">
    <source>
        <dbReference type="EMBL" id="KAG8465373.1"/>
    </source>
</evidence>
<dbReference type="Pfam" id="PF12780">
    <property type="entry name" value="AAA_8"/>
    <property type="match status" value="1"/>
</dbReference>
<feature type="domain" description="AAA+ ATPase" evidence="19">
    <location>
        <begin position="1982"/>
        <end position="2120"/>
    </location>
</feature>
<feature type="compositionally biased region" description="Low complexity" evidence="18">
    <location>
        <begin position="110"/>
        <end position="138"/>
    </location>
</feature>
<dbReference type="InterPro" id="IPR041228">
    <property type="entry name" value="Dynein_C"/>
</dbReference>
<dbReference type="InterPro" id="IPR024743">
    <property type="entry name" value="Dynein_HC_stalk"/>
</dbReference>
<keyword evidence="8" id="KW-0243">Dynein</keyword>
<dbReference type="InterPro" id="IPR024317">
    <property type="entry name" value="Dynein_heavy_chain_D4_dom"/>
</dbReference>
<dbReference type="GO" id="GO:0008569">
    <property type="term" value="F:minus-end-directed microtubule motor activity"/>
    <property type="evidence" value="ECO:0007669"/>
    <property type="project" value="InterPro"/>
</dbReference>
<keyword evidence="5" id="KW-0677">Repeat</keyword>
<comment type="subcellular location">
    <subcellularLocation>
        <location evidence="1">Cytoplasm</location>
        <location evidence="1">Cytoskeleton</location>
        <location evidence="1">Cilium axoneme</location>
    </subcellularLocation>
</comment>
<comment type="function">
    <text evidence="14">Force generating protein of eukaryotic cilia and flagella. Produces force towards the minus ends of microtubules. Dynein has ATPase activity; the force-producing power stroke is thought to occur on release of ADP. Required for assembly of the I1 inner arm complex and its targeting to the appropriate axoneme location. Also required for phototaxis.</text>
</comment>
<dbReference type="FunFam" id="3.40.50.300:FF:000153">
    <property type="entry name" value="Dynein axonemal heavy chain 1"/>
    <property type="match status" value="1"/>
</dbReference>
<dbReference type="FunFam" id="3.20.180.20:FF:000001">
    <property type="entry name" value="Dynein axonemal heavy chain 5"/>
    <property type="match status" value="1"/>
</dbReference>
<evidence type="ECO:0000256" key="14">
    <source>
        <dbReference type="ARBA" id="ARBA00054075"/>
    </source>
</evidence>
<dbReference type="Gene3D" id="1.10.8.720">
    <property type="entry name" value="Region D6 of dynein motor"/>
    <property type="match status" value="1"/>
</dbReference>
<dbReference type="SMART" id="SM00382">
    <property type="entry name" value="AAA"/>
    <property type="match status" value="4"/>
</dbReference>
<dbReference type="InterPro" id="IPR041466">
    <property type="entry name" value="Dynein_AAA5_ext"/>
</dbReference>
<dbReference type="FunFam" id="3.40.50.300:FF:002141">
    <property type="entry name" value="Dynein heavy chain"/>
    <property type="match status" value="1"/>
</dbReference>
<comment type="subunit">
    <text evidence="15">The I1 inner arm complex (also known as the f dynein complex) is a two-headed isoform composed of two heavy chains (1-alpha and 1-beta), three intermediate chains and three light chains. I1 occupies a specific position proximal to the first radial spoke and repeats every 96 nm along the length of the axoneme.</text>
</comment>
<dbReference type="InterPro" id="IPR035706">
    <property type="entry name" value="AAA_9"/>
</dbReference>
<evidence type="ECO:0000256" key="8">
    <source>
        <dbReference type="ARBA" id="ARBA00023017"/>
    </source>
</evidence>
<keyword evidence="9 17" id="KW-0175">Coiled coil</keyword>
<dbReference type="Pfam" id="PF12777">
    <property type="entry name" value="MT"/>
    <property type="match status" value="1"/>
</dbReference>
<dbReference type="FunFam" id="1.10.8.1220:FF:000001">
    <property type="entry name" value="Dynein axonemal heavy chain 5"/>
    <property type="match status" value="1"/>
</dbReference>
<feature type="domain" description="AAA+ ATPase" evidence="19">
    <location>
        <begin position="2263"/>
        <end position="2543"/>
    </location>
</feature>
<dbReference type="Gene3D" id="1.20.140.100">
    <property type="entry name" value="Dynein heavy chain, N-terminal domain 2"/>
    <property type="match status" value="1"/>
</dbReference>
<dbReference type="Pfam" id="PF08385">
    <property type="entry name" value="DHC_N1"/>
    <property type="match status" value="1"/>
</dbReference>
<dbReference type="Pfam" id="PF08393">
    <property type="entry name" value="DHC_N2"/>
    <property type="match status" value="1"/>
</dbReference>
<dbReference type="GO" id="GO:0005874">
    <property type="term" value="C:microtubule"/>
    <property type="evidence" value="ECO:0007669"/>
    <property type="project" value="UniProtKB-KW"/>
</dbReference>